<organism evidence="2 3">
    <name type="scientific">Pontivivens insulae</name>
    <dbReference type="NCBI Taxonomy" id="1639689"/>
    <lineage>
        <taxon>Bacteria</taxon>
        <taxon>Pseudomonadati</taxon>
        <taxon>Pseudomonadota</taxon>
        <taxon>Alphaproteobacteria</taxon>
        <taxon>Rhodobacterales</taxon>
        <taxon>Paracoccaceae</taxon>
        <taxon>Pontivivens</taxon>
    </lineage>
</organism>
<evidence type="ECO:0000313" key="3">
    <source>
        <dbReference type="Proteomes" id="UP000244932"/>
    </source>
</evidence>
<sequence length="206" mass="22549">MQIDHLVFAARDLDEGVAWMTERLGVDPAARGEHALMGTHNALWSLGTCYMEVIAIKPGARSTHPRWFGLDTPEVQARLLRGVQFVTWQVRVADVRAAVAAADHDLGRPLRVTRDDLHWQLTVRADGTMPGDGMIPVHIEWGKGVTTPEKALRDDGLRLRELCVGTARIGSALQDLGVADLVTTDPARDDLRACISTANGEVWLAC</sequence>
<dbReference type="Gene3D" id="3.10.180.10">
    <property type="entry name" value="2,3-Dihydroxybiphenyl 1,2-Dioxygenase, domain 1"/>
    <property type="match status" value="1"/>
</dbReference>
<protein>
    <recommendedName>
        <fullName evidence="1">VOC domain-containing protein</fullName>
    </recommendedName>
</protein>
<gene>
    <name evidence="2" type="ORF">POI8812_01399</name>
</gene>
<reference evidence="2 3" key="1">
    <citation type="submission" date="2018-03" db="EMBL/GenBank/DDBJ databases">
        <authorList>
            <person name="Keele B.F."/>
        </authorList>
    </citation>
    <scope>NUCLEOTIDE SEQUENCE [LARGE SCALE GENOMIC DNA]</scope>
    <source>
        <strain evidence="2 3">CeCT 8812</strain>
    </source>
</reference>
<dbReference type="InterPro" id="IPR029068">
    <property type="entry name" value="Glyas_Bleomycin-R_OHBP_Dase"/>
</dbReference>
<accession>A0A2R8AA59</accession>
<dbReference type="OrthoDB" id="8451710at2"/>
<keyword evidence="3" id="KW-1185">Reference proteome</keyword>
<evidence type="ECO:0000313" key="2">
    <source>
        <dbReference type="EMBL" id="SPF29093.1"/>
    </source>
</evidence>
<dbReference type="SUPFAM" id="SSF54593">
    <property type="entry name" value="Glyoxalase/Bleomycin resistance protein/Dihydroxybiphenyl dioxygenase"/>
    <property type="match status" value="1"/>
</dbReference>
<dbReference type="AlphaFoldDB" id="A0A2R8AA59"/>
<dbReference type="InterPro" id="IPR037523">
    <property type="entry name" value="VOC_core"/>
</dbReference>
<dbReference type="RefSeq" id="WP_108781820.1">
    <property type="nucleotide sequence ID" value="NZ_OMKW01000002.1"/>
</dbReference>
<dbReference type="Proteomes" id="UP000244932">
    <property type="component" value="Unassembled WGS sequence"/>
</dbReference>
<proteinExistence type="predicted"/>
<dbReference type="Pfam" id="PF13468">
    <property type="entry name" value="Glyoxalase_3"/>
    <property type="match status" value="1"/>
</dbReference>
<name>A0A2R8AA59_9RHOB</name>
<feature type="domain" description="VOC" evidence="1">
    <location>
        <begin position="2"/>
        <end position="140"/>
    </location>
</feature>
<dbReference type="InterPro" id="IPR025870">
    <property type="entry name" value="Glyoxalase-like_dom"/>
</dbReference>
<evidence type="ECO:0000259" key="1">
    <source>
        <dbReference type="PROSITE" id="PS51819"/>
    </source>
</evidence>
<dbReference type="PROSITE" id="PS51819">
    <property type="entry name" value="VOC"/>
    <property type="match status" value="1"/>
</dbReference>
<dbReference type="EMBL" id="OMKW01000002">
    <property type="protein sequence ID" value="SPF29093.1"/>
    <property type="molecule type" value="Genomic_DNA"/>
</dbReference>